<dbReference type="EMBL" id="VUJU01003018">
    <property type="protein sequence ID" value="KAF0759363.1"/>
    <property type="molecule type" value="Genomic_DNA"/>
</dbReference>
<dbReference type="Proteomes" id="UP000478052">
    <property type="component" value="Unassembled WGS sequence"/>
</dbReference>
<dbReference type="GO" id="GO:0016740">
    <property type="term" value="F:transferase activity"/>
    <property type="evidence" value="ECO:0007669"/>
    <property type="project" value="UniProtKB-KW"/>
</dbReference>
<keyword evidence="1" id="KW-0808">Transferase</keyword>
<reference evidence="1 2" key="1">
    <citation type="submission" date="2019-08" db="EMBL/GenBank/DDBJ databases">
        <title>Whole genome of Aphis craccivora.</title>
        <authorList>
            <person name="Voronova N.V."/>
            <person name="Shulinski R.S."/>
            <person name="Bandarenka Y.V."/>
            <person name="Zhorov D.G."/>
            <person name="Warner D."/>
        </authorList>
    </citation>
    <scope>NUCLEOTIDE SEQUENCE [LARGE SCALE GENOMIC DNA]</scope>
    <source>
        <strain evidence="1">180601</strain>
        <tissue evidence="1">Whole Body</tissue>
    </source>
</reference>
<comment type="caution">
    <text evidence="1">The sequence shown here is derived from an EMBL/GenBank/DDBJ whole genome shotgun (WGS) entry which is preliminary data.</text>
</comment>
<organism evidence="1 2">
    <name type="scientific">Aphis craccivora</name>
    <name type="common">Cowpea aphid</name>
    <dbReference type="NCBI Taxonomy" id="307492"/>
    <lineage>
        <taxon>Eukaryota</taxon>
        <taxon>Metazoa</taxon>
        <taxon>Ecdysozoa</taxon>
        <taxon>Arthropoda</taxon>
        <taxon>Hexapoda</taxon>
        <taxon>Insecta</taxon>
        <taxon>Pterygota</taxon>
        <taxon>Neoptera</taxon>
        <taxon>Paraneoptera</taxon>
        <taxon>Hemiptera</taxon>
        <taxon>Sternorrhyncha</taxon>
        <taxon>Aphidomorpha</taxon>
        <taxon>Aphidoidea</taxon>
        <taxon>Aphididae</taxon>
        <taxon>Aphidini</taxon>
        <taxon>Aphis</taxon>
        <taxon>Aphis</taxon>
    </lineage>
</organism>
<sequence length="74" mass="8756">MLYQLNLHKYLTQNFRVTTMMDILEFIEGASHVVIYFTFDSTVKLTTLSVHIEKLLNKHFLTFPREFCGNTKAR</sequence>
<proteinExistence type="predicted"/>
<name>A0A6G0YPC3_APHCR</name>
<keyword evidence="2" id="KW-1185">Reference proteome</keyword>
<evidence type="ECO:0000313" key="2">
    <source>
        <dbReference type="Proteomes" id="UP000478052"/>
    </source>
</evidence>
<dbReference type="AlphaFoldDB" id="A0A6G0YPC3"/>
<dbReference type="OrthoDB" id="5835829at2759"/>
<protein>
    <submittedName>
        <fullName evidence="1">UDP-glucuronosyltransferase 2B15-like</fullName>
    </submittedName>
</protein>
<gene>
    <name evidence="1" type="ORF">FWK35_00025121</name>
</gene>
<accession>A0A6G0YPC3</accession>
<evidence type="ECO:0000313" key="1">
    <source>
        <dbReference type="EMBL" id="KAF0759363.1"/>
    </source>
</evidence>